<dbReference type="Gene3D" id="1.10.10.10">
    <property type="entry name" value="Winged helix-like DNA-binding domain superfamily/Winged helix DNA-binding domain"/>
    <property type="match status" value="1"/>
</dbReference>
<dbReference type="InterPro" id="IPR005149">
    <property type="entry name" value="Tscrpt_reg_PadR_N"/>
</dbReference>
<organism evidence="3 4">
    <name type="scientific">Micromonospora zhanjiangensis</name>
    <dbReference type="NCBI Taxonomy" id="1522057"/>
    <lineage>
        <taxon>Bacteria</taxon>
        <taxon>Bacillati</taxon>
        <taxon>Actinomycetota</taxon>
        <taxon>Actinomycetes</taxon>
        <taxon>Micromonosporales</taxon>
        <taxon>Micromonosporaceae</taxon>
        <taxon>Micromonospora</taxon>
    </lineage>
</organism>
<comment type="caution">
    <text evidence="3">The sequence shown here is derived from an EMBL/GenBank/DDBJ whole genome shotgun (WGS) entry which is preliminary data.</text>
</comment>
<dbReference type="InterPro" id="IPR052509">
    <property type="entry name" value="Metal_resp_DNA-bind_regulator"/>
</dbReference>
<dbReference type="InterPro" id="IPR036388">
    <property type="entry name" value="WH-like_DNA-bd_sf"/>
</dbReference>
<feature type="domain" description="Transcription regulator PadR N-terminal" evidence="2">
    <location>
        <begin position="6"/>
        <end position="90"/>
    </location>
</feature>
<reference evidence="4" key="1">
    <citation type="journal article" date="2019" name="Int. J. Syst. Evol. Microbiol.">
        <title>The Global Catalogue of Microorganisms (GCM) 10K type strain sequencing project: providing services to taxonomists for standard genome sequencing and annotation.</title>
        <authorList>
            <consortium name="The Broad Institute Genomics Platform"/>
            <consortium name="The Broad Institute Genome Sequencing Center for Infectious Disease"/>
            <person name="Wu L."/>
            <person name="Ma J."/>
        </authorList>
    </citation>
    <scope>NUCLEOTIDE SEQUENCE [LARGE SCALE GENOMIC DNA]</scope>
    <source>
        <strain evidence="4">2902at01</strain>
    </source>
</reference>
<accession>A0ABV8KKJ3</accession>
<dbReference type="InterPro" id="IPR036390">
    <property type="entry name" value="WH_DNA-bd_sf"/>
</dbReference>
<evidence type="ECO:0000256" key="1">
    <source>
        <dbReference type="SAM" id="MobiDB-lite"/>
    </source>
</evidence>
<dbReference type="Proteomes" id="UP001595868">
    <property type="component" value="Unassembled WGS sequence"/>
</dbReference>
<dbReference type="RefSeq" id="WP_377544533.1">
    <property type="nucleotide sequence ID" value="NZ_JBHSBN010000006.1"/>
</dbReference>
<feature type="region of interest" description="Disordered" evidence="1">
    <location>
        <begin position="177"/>
        <end position="216"/>
    </location>
</feature>
<evidence type="ECO:0000313" key="3">
    <source>
        <dbReference type="EMBL" id="MFC4106531.1"/>
    </source>
</evidence>
<dbReference type="PANTHER" id="PTHR33169">
    <property type="entry name" value="PADR-FAMILY TRANSCRIPTIONAL REGULATOR"/>
    <property type="match status" value="1"/>
</dbReference>
<name>A0ABV8KKJ3_9ACTN</name>
<protein>
    <submittedName>
        <fullName evidence="3">PadR family transcriptional regulator</fullName>
    </submittedName>
</protein>
<gene>
    <name evidence="3" type="ORF">ACFOX0_11365</name>
</gene>
<proteinExistence type="predicted"/>
<evidence type="ECO:0000259" key="2">
    <source>
        <dbReference type="Pfam" id="PF03551"/>
    </source>
</evidence>
<evidence type="ECO:0000313" key="4">
    <source>
        <dbReference type="Proteomes" id="UP001595868"/>
    </source>
</evidence>
<dbReference type="SUPFAM" id="SSF46785">
    <property type="entry name" value="Winged helix' DNA-binding domain"/>
    <property type="match status" value="1"/>
</dbReference>
<dbReference type="PANTHER" id="PTHR33169:SF26">
    <property type="entry name" value="CONSERVED PROTEIN"/>
    <property type="match status" value="1"/>
</dbReference>
<dbReference type="Pfam" id="PF03551">
    <property type="entry name" value="PadR"/>
    <property type="match status" value="1"/>
</dbReference>
<sequence length="216" mass="24284">MLELAILGLLQESPMHGYELRKELVAKLGAIRAAISYGSLYPTLRRLQSAGWITEASDTPASADEIPALTSRRGRVVYKITADGKERFAELIAQAGPETYEDTGFGVHFAFFARTDQDTRLRILEGRRRKIEERREGLRDVLGRAASRLDAYTLELQRHGLDACEREVRWLEELIANERCGRPPHTGPATGQDPATDRQDNSPFPPGQSRDEQERP</sequence>
<keyword evidence="4" id="KW-1185">Reference proteome</keyword>
<dbReference type="EMBL" id="JBHSBN010000006">
    <property type="protein sequence ID" value="MFC4106531.1"/>
    <property type="molecule type" value="Genomic_DNA"/>
</dbReference>